<organism evidence="1 2">
    <name type="scientific">Miscanthus lutarioriparius</name>
    <dbReference type="NCBI Taxonomy" id="422564"/>
    <lineage>
        <taxon>Eukaryota</taxon>
        <taxon>Viridiplantae</taxon>
        <taxon>Streptophyta</taxon>
        <taxon>Embryophyta</taxon>
        <taxon>Tracheophyta</taxon>
        <taxon>Spermatophyta</taxon>
        <taxon>Magnoliopsida</taxon>
        <taxon>Liliopsida</taxon>
        <taxon>Poales</taxon>
        <taxon>Poaceae</taxon>
        <taxon>PACMAD clade</taxon>
        <taxon>Panicoideae</taxon>
        <taxon>Andropogonodae</taxon>
        <taxon>Andropogoneae</taxon>
        <taxon>Saccharinae</taxon>
        <taxon>Miscanthus</taxon>
    </lineage>
</organism>
<proteinExistence type="predicted"/>
<dbReference type="AlphaFoldDB" id="A0A811QAY6"/>
<evidence type="ECO:0000313" key="2">
    <source>
        <dbReference type="Proteomes" id="UP000604825"/>
    </source>
</evidence>
<reference evidence="1" key="1">
    <citation type="submission" date="2020-10" db="EMBL/GenBank/DDBJ databases">
        <authorList>
            <person name="Han B."/>
            <person name="Lu T."/>
            <person name="Zhao Q."/>
            <person name="Huang X."/>
            <person name="Zhao Y."/>
        </authorList>
    </citation>
    <scope>NUCLEOTIDE SEQUENCE</scope>
</reference>
<dbReference type="Proteomes" id="UP000604825">
    <property type="component" value="Unassembled WGS sequence"/>
</dbReference>
<evidence type="ECO:0000313" key="1">
    <source>
        <dbReference type="EMBL" id="CAD6253266.1"/>
    </source>
</evidence>
<accession>A0A811QAY6</accession>
<comment type="caution">
    <text evidence="1">The sequence shown here is derived from an EMBL/GenBank/DDBJ whole genome shotgun (WGS) entry which is preliminary data.</text>
</comment>
<keyword evidence="2" id="KW-1185">Reference proteome</keyword>
<sequence>MVVGAVASAVPGHDGNGFDFFPEKCTVGRSKERVYADPPPAITDIHIYRWVEFHEVGMEHISSIWDVSAMVFWKGNLRHHHGDTYLRVILKDEQTIVIYLLDLIFLQGTKMEAVAYGDQTMRFDRLLRVGECYDFMRVGFVPTHAGPLGYIFRLCADCFVVLSP</sequence>
<dbReference type="EMBL" id="CAJGYO010000009">
    <property type="protein sequence ID" value="CAD6253266.1"/>
    <property type="molecule type" value="Genomic_DNA"/>
</dbReference>
<dbReference type="OrthoDB" id="686632at2759"/>
<protein>
    <submittedName>
        <fullName evidence="1">Uncharacterized protein</fullName>
    </submittedName>
</protein>
<gene>
    <name evidence="1" type="ORF">NCGR_LOCUS36898</name>
</gene>
<name>A0A811QAY6_9POAL</name>